<comment type="similarity">
    <text evidence="2 9">Belongs to the EMP24/GP25L family.</text>
</comment>
<evidence type="ECO:0000256" key="2">
    <source>
        <dbReference type="ARBA" id="ARBA00007104"/>
    </source>
</evidence>
<evidence type="ECO:0000256" key="6">
    <source>
        <dbReference type="ARBA" id="ARBA00022989"/>
    </source>
</evidence>
<evidence type="ECO:0000256" key="7">
    <source>
        <dbReference type="ARBA" id="ARBA00023136"/>
    </source>
</evidence>
<dbReference type="PROSITE" id="PS50866">
    <property type="entry name" value="GOLD"/>
    <property type="match status" value="1"/>
</dbReference>
<feature type="domain" description="GOLD" evidence="12">
    <location>
        <begin position="41"/>
        <end position="123"/>
    </location>
</feature>
<comment type="subcellular location">
    <subcellularLocation>
        <location evidence="8">Endomembrane system</location>
        <topology evidence="8">Single-pass membrane protein</topology>
    </subcellularLocation>
    <subcellularLocation>
        <location evidence="1 9">Membrane</location>
        <topology evidence="1 9">Single-pass type I membrane protein</topology>
    </subcellularLocation>
</comment>
<evidence type="ECO:0000256" key="1">
    <source>
        <dbReference type="ARBA" id="ARBA00004479"/>
    </source>
</evidence>
<protein>
    <submittedName>
        <fullName evidence="13">Erp2p</fullName>
    </submittedName>
</protein>
<keyword evidence="6 10" id="KW-1133">Transmembrane helix</keyword>
<dbReference type="InterPro" id="IPR036598">
    <property type="entry name" value="GOLD_dom_sf"/>
</dbReference>
<dbReference type="SMART" id="SM01190">
    <property type="entry name" value="EMP24_GP25L"/>
    <property type="match status" value="1"/>
</dbReference>
<evidence type="ECO:0000259" key="12">
    <source>
        <dbReference type="PROSITE" id="PS50866"/>
    </source>
</evidence>
<reference evidence="13 14" key="1">
    <citation type="journal article" date="2012" name="FEMS Yeast Res.">
        <title>The genome sequence of the wine yeast VIN7 reveals an allotriploid hybrid genome with Saccharomyces cerevisiae and Saccharomyces kudriavzevii origins.</title>
        <authorList>
            <person name="Borneman A.R."/>
            <person name="Desany B.A."/>
            <person name="Riches D."/>
            <person name="Affourtit J.P."/>
            <person name="Forgan A.H."/>
            <person name="Pretorius I.S."/>
            <person name="Egholm M."/>
            <person name="Chambers P.J."/>
        </authorList>
    </citation>
    <scope>NUCLEOTIDE SEQUENCE [LARGE SCALE GENOMIC DNA]</scope>
    <source>
        <strain evidence="13 14">VIN7</strain>
    </source>
</reference>
<dbReference type="PhylomeDB" id="H0GQV5"/>
<dbReference type="GO" id="GO:0016020">
    <property type="term" value="C:membrane"/>
    <property type="evidence" value="ECO:0007669"/>
    <property type="project" value="UniProtKB-SubCell"/>
</dbReference>
<sequence length="229" mass="25988">MFRSTIALPSFFIVLILALVNLVYASSSYAPVAITLPAFSKECLYYDMLTEDDALAVGYQVLTGGNFEIDFDITAPDGEVITSEKQKKYSDFLVRSFGVGKYTFCFANNYGTALKKVEITLEKEKTLTDEPEVEVNTDDIIADNAIEEIDRNLKRITKALDYLRAREWRNMSTVNSTGSRLAWLSILVMIIIAVISIAQVLLIQFLFTGRQKKLRLRTFIFIKEYIQAK</sequence>
<feature type="chain" id="PRO_5003533822" evidence="11">
    <location>
        <begin position="26"/>
        <end position="229"/>
    </location>
</feature>
<dbReference type="GO" id="GO:0006888">
    <property type="term" value="P:endoplasmic reticulum to Golgi vesicle-mediated transport"/>
    <property type="evidence" value="ECO:0007669"/>
    <property type="project" value="UniProtKB-ARBA"/>
</dbReference>
<comment type="caution">
    <text evidence="13">The sequence shown here is derived from an EMBL/GenBank/DDBJ whole genome shotgun (WGS) entry which is preliminary data.</text>
</comment>
<dbReference type="GO" id="GO:0012505">
    <property type="term" value="C:endomembrane system"/>
    <property type="evidence" value="ECO:0007669"/>
    <property type="project" value="UniProtKB-SubCell"/>
</dbReference>
<feature type="signal peptide" evidence="11">
    <location>
        <begin position="1"/>
        <end position="25"/>
    </location>
</feature>
<evidence type="ECO:0000256" key="11">
    <source>
        <dbReference type="SAM" id="SignalP"/>
    </source>
</evidence>
<proteinExistence type="inferred from homology"/>
<keyword evidence="3 9" id="KW-0812">Transmembrane</keyword>
<dbReference type="Proteomes" id="UP000009009">
    <property type="component" value="Unassembled WGS sequence"/>
</dbReference>
<evidence type="ECO:0000256" key="8">
    <source>
        <dbReference type="ARBA" id="ARBA00037847"/>
    </source>
</evidence>
<accession>H0GQV5</accession>
<evidence type="ECO:0000256" key="5">
    <source>
        <dbReference type="ARBA" id="ARBA00022892"/>
    </source>
</evidence>
<keyword evidence="7 10" id="KW-0472">Membrane</keyword>
<feature type="transmembrane region" description="Helical" evidence="10">
    <location>
        <begin position="181"/>
        <end position="207"/>
    </location>
</feature>
<evidence type="ECO:0000256" key="9">
    <source>
        <dbReference type="RuleBase" id="RU003827"/>
    </source>
</evidence>
<dbReference type="InterPro" id="IPR009038">
    <property type="entry name" value="GOLD_dom"/>
</dbReference>
<evidence type="ECO:0000313" key="13">
    <source>
        <dbReference type="EMBL" id="EHN03815.1"/>
    </source>
</evidence>
<evidence type="ECO:0000256" key="4">
    <source>
        <dbReference type="ARBA" id="ARBA00022729"/>
    </source>
</evidence>
<dbReference type="AlphaFoldDB" id="H0GQV5"/>
<gene>
    <name evidence="13" type="ORF">VIN7_5401</name>
</gene>
<dbReference type="OrthoDB" id="1929172at2759"/>
<dbReference type="GO" id="GO:0005737">
    <property type="term" value="C:cytoplasm"/>
    <property type="evidence" value="ECO:0007669"/>
    <property type="project" value="GOC"/>
</dbReference>
<evidence type="ECO:0000256" key="10">
    <source>
        <dbReference type="SAM" id="Phobius"/>
    </source>
</evidence>
<dbReference type="SUPFAM" id="SSF101576">
    <property type="entry name" value="Supernatant protein factor (SPF), C-terminal domain"/>
    <property type="match status" value="1"/>
</dbReference>
<keyword evidence="5" id="KW-0931">ER-Golgi transport</keyword>
<keyword evidence="14" id="KW-1185">Reference proteome</keyword>
<dbReference type="HOGENOM" id="CLU_066963_4_2_1"/>
<organism evidence="13 14">
    <name type="scientific">Saccharomyces cerevisiae x Saccharomyces kudriavzevii (strain VIN7)</name>
    <name type="common">Yeast</name>
    <dbReference type="NCBI Taxonomy" id="1095631"/>
    <lineage>
        <taxon>Eukaryota</taxon>
        <taxon>Fungi</taxon>
        <taxon>Dikarya</taxon>
        <taxon>Ascomycota</taxon>
        <taxon>Saccharomycotina</taxon>
        <taxon>Saccharomycetes</taxon>
        <taxon>Saccharomycetales</taxon>
        <taxon>Saccharomycetaceae</taxon>
        <taxon>Saccharomyces</taxon>
    </lineage>
</organism>
<evidence type="ECO:0000256" key="3">
    <source>
        <dbReference type="ARBA" id="ARBA00022692"/>
    </source>
</evidence>
<dbReference type="Pfam" id="PF01105">
    <property type="entry name" value="EMP24_GP25L"/>
    <property type="match status" value="1"/>
</dbReference>
<name>H0GQV5_SACCK</name>
<dbReference type="PANTHER" id="PTHR22811">
    <property type="entry name" value="TRANSMEMBRANE EMP24 DOMAIN-CONTAINING PROTEIN"/>
    <property type="match status" value="1"/>
</dbReference>
<dbReference type="InterPro" id="IPR015720">
    <property type="entry name" value="Emp24-like"/>
</dbReference>
<evidence type="ECO:0000313" key="14">
    <source>
        <dbReference type="Proteomes" id="UP000009009"/>
    </source>
</evidence>
<dbReference type="EMBL" id="AGVY01000117">
    <property type="protein sequence ID" value="EHN03815.1"/>
    <property type="molecule type" value="Genomic_DNA"/>
</dbReference>
<keyword evidence="4 11" id="KW-0732">Signal</keyword>
<keyword evidence="5" id="KW-0813">Transport</keyword>